<sequence length="4051" mass="446015">MMNEDAAQKSDSGEKFNGSSQRKKRPKKSDSNASFLRAARAGNLDKVVEYLKGGIDINTCNQNGLNALHLAAKEGHVGLVQELLGRGSSVDSATKKGNTALHIASLAGQAEVVKVLVKEGANINAQSQNGFTPLYMAAQENHIDVVKYLLENGANQSTATEDGFTPLAVALQQGHNQAVAILLENDTKGKVRLPALHIAARKDDTKSAALLLQNDHNADVQSKMMVNRTTESGFTPLHIAAHYGNVNVATLLLNRGAAVDFTARNGITPLHVASKRGNTNMVKLLLDRGGQIDAKTRDGLTPLHCAARSGHDQVVELLLERGAPLLARTKNGLSPLHMAAQGDHVECVKHLLQHKAPVDDVTLDYLTALHVAAHCGHYRVTKLLLDKRANPNARALNGFTPLHIACKKNRIKVMELLVKYGASIQAITESGLTPIHVAAFMGHLNIVLLLLQNGASPDVTNIRGETALHMAARAGQVEVVRCLLRNGALVDARAREEQTPLHIASRLGKTEIVQLLLQHMAHPDAATTNGYTPLHISAREGQVDVASVLLEAGAAHSLATKKGFTPLHVAAKYGSLEVAKLLLQRRAAADSAGKNGLTPLHVAAHYDNQKVALLLLEKGASPHATAKNGYTPLHIAAKKNQMQIASTLLNYGAETNIVTKQGVTPLHLASQEGHTDMVTLLLDKGANIHISTKSGLTSLHLAAQEDKVNVADILTKHGADQDAHTKLGYTPLIVACHYGNVKMVNFLLKQGANVNAKTKNGYTPLHQAAQQGHTHIINILLQHGAKPNATTANGNTALAIAKRLGYISVVDTLKVVTEEVTTTTTTITEKHKLNVPETMTEVLDVSDEEEYLDLRSFSSDRSHTLSHASYMRDSAMIDDTVVIPSHQVSTLAKEAERNSYRLSWGTENLDNVALSSSPIHSGFLVSFMVDARGGAMRGCRHNGLRIIIPPRKCTAPTRVTCRLVKRHRLATMPPMVEGEGLASRLIEVGPSGAQFLGKLHLPTAPPPLNEGESLVSRILQLGPPGTKFLGPVIVEIPHFAALRGKERELVVLRSENGDSWKEHFCEYTEDELNEILNGMDEVLDSPEDLEKKRICRIITRDFPQYFAVVSRVKQDSNLIGPEGGVLSSTVVPQVQAVFPEGALTKRIRVGLQAQPMHSELVKKILGNKATFSPIVTLEPRRRKFHKPITMTIPVPKAASDVMLNGFGGDAPTLRLLCSITGGTTPAQWEDITGTTPLTFINECVSFTTNVSARFWLIDCRQIQESVTFASQVYREIICVPYMAKFVVFAKSHDPIEARLRCFCMTDDKVDKTLEQQENFAEVARSRDVEVLEGKPIYVDCFGNLVPLTKSGQHHIFSFFAFKENRLPLFVKVRDTTQEPCGRLSFMKEPKSTRGLVHQAICNLNITLPIYMKESESDQEQEEEIDMTSEKNDETESTETSVLKSHLVNEVPVLASPDLLSEVSEMKQDLIKMTAILTTDVSDKAGSIKVKELVKSAEEEPGEPFEIVERVKEDLEKVNEILRSGTCTRDEGSVERSQSERGLVEEEWVIVSEEEIEEAKQKAPLEITEYPCVEIRLGKEAKVKVEKDSAGLVNYLIDDLNSYGSRHKIQPQTVQDMPGEKRKASAISKSSENKGKAAPPDESPSAQEQHKPSLGIKKPVRRKLKEKQKQKEESLQTGIDKAELKKCSSEESLDEDPGLTPEPLPTAKATSPLIEETPIGSIKDKVKALQKRVEDEQKGRSKLPVRVKGKEDVPKKTIHRTHPTGSPSLRAEKHTPASPSSKTERHSSLSTSAKTEKHPPMSSSSKTDRHSPVSPSAKTERHAPVSSSNKTEKHSPVSPSTKADRHSPGSPSTKAERHAPVSPSGKTDKRPPASPSGRTERHSPVSPGRTEKRLPVSPSARMEKHLPVSTSGKTEKHLVVSPSGKTDKQPPVSPTSKTERIEETMSVRELMKAFQSGQDPSKHKTGLFEHKSAKQKPPQEKGKGRVEREKVQMITQRDTQKIESQTIKRGQRFLVTGATDSKRVVRASSIGLKREDIGAEKEKALSHKTSEPVQSAPQEESHKESEVPKEKIADEQEDLQISPDRKTSTDFSDVIKQELEDNDKYQQFRLNDETEKAQLHLDQVLTSPFNTTFPLDYMKDEFLPALSLQNNVLDGSSESLKHEGIADSPSGSLMDGTPQISSEESYKHEGLAETPETSPESLSFSLKKSDQQIGETKEATKLETPTESHSEKEHPATKFISDGSEEQHAAIPEGTDPSVLTETILDPSEDTCLKQDFPGRGSVSLAEEIPKGPTGEASHDEIQLTSSSSAHKTQTDTEVQESTTTEPSNETKTSSLPDVFVKTDSGTESKPQGAIRSPQGLELPLPSRDSEVLSPMADESLTVSHKDSLEASPVLEDNSSHKTPDSLEPSPLKESPCRDSLENSPVEAKTKAGILPSHFPLPAAITKAELFTEVTSMRSRLLRDPDGSAEDDSLEQTSLVESSGKSPLSPDTPSSEEISYEVTPKATDQNTPKPAVIHECAEEDDLENGEKKRFTPEEEMFKMVTKIKMFDELEQEAKQKRDYRKEPKQEESSSSDPDADCSADLDEPKHMEAIGDETDVPVVVTSESRKASSSSESEPELTHLKKGADSGLLEEPVIRVQPPSPLPSSMDSNSSPEELHFQPIVSKQYTFKMNEDIPEEPGKSADGKDCESHLPEDTHNTSTNSSDLSSDDLNRDSDQPKICDGHGCEAISPSSSATPVCSGLQRSTVDDVDEELIIHKESLTFEDSHKIDTEDEELDCSKVESLRVECSSESSSSLSSLTHGPVSEGKELDEDVSSTPSAIKMEVTKNDQTFESLPTDCPTEEAYSSTQTDRLSMEIPESGPAEIDEIYDTQITSPYENVPSQSFFSSEESRTQTDVRHTTSFHSSEMYSVTITSSVENIVVKSTSSETVSSKQSNFESQNMDTESKQESSVWEMQSERAASSVEPTVPNASTVNGGQISKVIITKTDVDSDFWSEIREDDEAFEARVKEEEQKIFGLMVDRQSQGTTPDTTPARTPTEEGTPTSEQNPFLFQEGKLFEMTRSGAIDMTKRSYADESFHFFQIGQESTEDVLSEDMKEGASKTEPPQLGTSAESLALSETKETVDDEADPSEEVGEISASDAQLTSQVGMSASLETSTKETTSAGTEDLTTTVQMGDAPPASNMKQTSCPDSPEPVVQVQLDFSTVTRSVYSDRDDDSPDSSPEEQKSVIEIPTAPMENVPSTESKSKIPIRTIPVSTSAPPSSEYESSFSEDFLHSHDDESKDDETKPKSKIPVKAPIQRAEQQLSDLDSSLQRTVAFQGIDTTSKTPDSRSKSESDVIALDSKTKSPVNTRSYTEAETESREEAGELELESEEGATRPKVFSSRLPVKSRNTTSSCRGSMSPTKESKEHFFDLYRNSIEFFEEISDEASKLVDRLTQSEREQELVSDDESSSALEVSVIENLPPVETEHSVPEDIFDTRPIWDESIETLIERIPDENGHDHVEDPQDEQERIEERLAYIADHLGFSWTELARELDFTEEQIHQIRIENPNSLQDQSHALLKYWLERDGKHATDTSLIECLTKINRMDIVHLMEASTEPVQERIIHSYAEIEQTITLDHSEGFSVLQEEVCTAQHKQKEEQLVSKESESCDQPPIVSEEDISVGYSMFQDCIPKTEGDSSAVELLPQTEKEQVQQDFSGKMQDLTEESSLEHQQEYFVTTPGTEVSESQKATVVSRSPSKIPEEISTPPEEERSYLQTPASNEQGDSPIVQEPEESLEQREESSPRRTSLVIVESADEQPQTFKRPNEDTTFQKGDDMPDIPPESVTEEEYIDEHGHTVVRKVTRKVIRRYVSSDGTEKEEITMQGRPQEPVTIEEGDGYSKVIKRVVLKSDTEQSEVTLSEPSILSSTSQFQAEPVEGRRVSKVVKTTMVHGERMEKHLGDSRLASDLPSAKDDFEEALSYTGSHMKVHLPSLVENEILKEDGSIIKRTTLSKASTQKRAVVKDQHGKHIHLEHLEDVPEALDQDDLQHDLQQLLRHFCKEDSKQEAK</sequence>
<accession>A0A9B0U490</accession>
<evidence type="ECO:0000259" key="18">
    <source>
        <dbReference type="PROSITE" id="PS51145"/>
    </source>
</evidence>
<organism evidence="19 20">
    <name type="scientific">Chrysochloris asiatica</name>
    <name type="common">Cape golden mole</name>
    <dbReference type="NCBI Taxonomy" id="185453"/>
    <lineage>
        <taxon>Eukaryota</taxon>
        <taxon>Metazoa</taxon>
        <taxon>Chordata</taxon>
        <taxon>Craniata</taxon>
        <taxon>Vertebrata</taxon>
        <taxon>Euteleostomi</taxon>
        <taxon>Mammalia</taxon>
        <taxon>Eutheria</taxon>
        <taxon>Afrotheria</taxon>
        <taxon>Chrysochloridae</taxon>
        <taxon>Chrysochlorinae</taxon>
        <taxon>Chrysochloris</taxon>
    </lineage>
</organism>
<feature type="compositionally biased region" description="Polar residues" evidence="16">
    <location>
        <begin position="1992"/>
        <end position="2007"/>
    </location>
</feature>
<feature type="compositionally biased region" description="Polar residues" evidence="16">
    <location>
        <begin position="2937"/>
        <end position="2952"/>
    </location>
</feature>
<feature type="compositionally biased region" description="Basic and acidic residues" evidence="16">
    <location>
        <begin position="2679"/>
        <end position="2698"/>
    </location>
</feature>
<feature type="region of interest" description="Disordered" evidence="16">
    <location>
        <begin position="3023"/>
        <end position="3049"/>
    </location>
</feature>
<feature type="repeat" description="ANK" evidence="15">
    <location>
        <begin position="661"/>
        <end position="693"/>
    </location>
</feature>
<dbReference type="OrthoDB" id="20872at2759"/>
<feature type="compositionally biased region" description="Low complexity" evidence="16">
    <location>
        <begin position="3258"/>
        <end position="3273"/>
    </location>
</feature>
<evidence type="ECO:0000256" key="5">
    <source>
        <dbReference type="ARBA" id="ARBA00022553"/>
    </source>
</evidence>
<feature type="compositionally biased region" description="Basic and acidic residues" evidence="16">
    <location>
        <begin position="2711"/>
        <end position="2726"/>
    </location>
</feature>
<dbReference type="InterPro" id="IPR040745">
    <property type="entry name" value="Ankyrin_UPA"/>
</dbReference>
<evidence type="ECO:0000256" key="6">
    <source>
        <dbReference type="ARBA" id="ARBA00022737"/>
    </source>
</evidence>
<feature type="region of interest" description="Disordered" evidence="16">
    <location>
        <begin position="2833"/>
        <end position="2856"/>
    </location>
</feature>
<feature type="repeat" description="ANK" evidence="15">
    <location>
        <begin position="694"/>
        <end position="726"/>
    </location>
</feature>
<feature type="repeat" description="ANK" evidence="15">
    <location>
        <begin position="397"/>
        <end position="429"/>
    </location>
</feature>
<feature type="compositionally biased region" description="Low complexity" evidence="16">
    <location>
        <begin position="2927"/>
        <end position="2936"/>
    </location>
</feature>
<dbReference type="CDD" id="cd08804">
    <property type="entry name" value="Death_ank2"/>
    <property type="match status" value="1"/>
</dbReference>
<dbReference type="InterPro" id="IPR051165">
    <property type="entry name" value="Multifunctional_ANK_Repeat"/>
</dbReference>
<feature type="repeat" description="ANK" evidence="15">
    <location>
        <begin position="727"/>
        <end position="759"/>
    </location>
</feature>
<dbReference type="InterPro" id="IPR002110">
    <property type="entry name" value="Ankyrin_rpt"/>
</dbReference>
<evidence type="ECO:0000256" key="3">
    <source>
        <dbReference type="ARBA" id="ARBA00022475"/>
    </source>
</evidence>
<evidence type="ECO:0000256" key="4">
    <source>
        <dbReference type="ARBA" id="ARBA00022490"/>
    </source>
</evidence>
<evidence type="ECO:0000256" key="16">
    <source>
        <dbReference type="SAM" id="MobiDB-lite"/>
    </source>
</evidence>
<dbReference type="CTD" id="287"/>
<feature type="region of interest" description="Disordered" evidence="16">
    <location>
        <begin position="2156"/>
        <end position="2433"/>
    </location>
</feature>
<feature type="compositionally biased region" description="Basic and acidic residues" evidence="16">
    <location>
        <begin position="2058"/>
        <end position="2073"/>
    </location>
</feature>
<dbReference type="PANTHER" id="PTHR24123">
    <property type="entry name" value="ANKYRIN REPEAT-CONTAINING"/>
    <property type="match status" value="1"/>
</dbReference>
<evidence type="ECO:0000256" key="15">
    <source>
        <dbReference type="PROSITE-ProRule" id="PRU00023"/>
    </source>
</evidence>
<feature type="repeat" description="ANK" evidence="15">
    <location>
        <begin position="529"/>
        <end position="561"/>
    </location>
</feature>
<dbReference type="Gene3D" id="1.25.40.20">
    <property type="entry name" value="Ankyrin repeat-containing domain"/>
    <property type="match status" value="3"/>
</dbReference>
<comment type="subcellular location">
    <subcellularLocation>
        <location evidence="13">Cell membrane</location>
        <location evidence="13">Sarcolemma</location>
        <location evidence="13">T-tubule</location>
    </subcellularLocation>
    <subcellularLocation>
        <location evidence="1">Cytoplasm</location>
        <location evidence="1">Cytoskeleton</location>
    </subcellularLocation>
    <subcellularLocation>
        <location evidence="2">Lysosome</location>
    </subcellularLocation>
    <subcellularLocation>
        <location evidence="14">Postsynaptic cell membrane</location>
    </subcellularLocation>
</comment>
<evidence type="ECO:0000256" key="1">
    <source>
        <dbReference type="ARBA" id="ARBA00004245"/>
    </source>
</evidence>
<feature type="repeat" description="ANK" evidence="15">
    <location>
        <begin position="463"/>
        <end position="495"/>
    </location>
</feature>
<dbReference type="Pfam" id="PF00531">
    <property type="entry name" value="Death"/>
    <property type="match status" value="1"/>
</dbReference>
<feature type="compositionally biased region" description="Polar residues" evidence="16">
    <location>
        <begin position="2474"/>
        <end position="2496"/>
    </location>
</feature>
<feature type="compositionally biased region" description="Basic and acidic residues" evidence="16">
    <location>
        <begin position="2527"/>
        <end position="2536"/>
    </location>
</feature>
<feature type="compositionally biased region" description="Polar residues" evidence="16">
    <location>
        <begin position="3141"/>
        <end position="3175"/>
    </location>
</feature>
<feature type="repeat" description="ANK" evidence="15">
    <location>
        <begin position="760"/>
        <end position="792"/>
    </location>
</feature>
<dbReference type="Pfam" id="PF00023">
    <property type="entry name" value="Ank"/>
    <property type="match status" value="3"/>
</dbReference>
<dbReference type="GO" id="GO:0007165">
    <property type="term" value="P:signal transduction"/>
    <property type="evidence" value="ECO:0007669"/>
    <property type="project" value="InterPro"/>
</dbReference>
<dbReference type="PANTHER" id="PTHR24123:SF49">
    <property type="entry name" value="ANKYRIN-2-LIKE ISOFORM X1"/>
    <property type="match status" value="1"/>
</dbReference>
<feature type="compositionally biased region" description="Basic and acidic residues" evidence="16">
    <location>
        <begin position="2890"/>
        <end position="2900"/>
    </location>
</feature>
<feature type="compositionally biased region" description="Basic and acidic residues" evidence="16">
    <location>
        <begin position="2031"/>
        <end position="2049"/>
    </location>
</feature>
<evidence type="ECO:0000256" key="2">
    <source>
        <dbReference type="ARBA" id="ARBA00004371"/>
    </source>
</evidence>
<feature type="compositionally biased region" description="Basic and acidic residues" evidence="16">
    <location>
        <begin position="3274"/>
        <end position="3290"/>
    </location>
</feature>
<feature type="repeat" description="ANK" evidence="15">
    <location>
        <begin position="496"/>
        <end position="528"/>
    </location>
</feature>
<feature type="compositionally biased region" description="Polar residues" evidence="16">
    <location>
        <begin position="3757"/>
        <end position="3767"/>
    </location>
</feature>
<dbReference type="RefSeq" id="XP_006872320.1">
    <property type="nucleotide sequence ID" value="XM_006872258.1"/>
</dbReference>
<feature type="region of interest" description="Disordered" evidence="16">
    <location>
        <begin position="2789"/>
        <end position="2819"/>
    </location>
</feature>
<feature type="region of interest" description="Disordered" evidence="16">
    <location>
        <begin position="1414"/>
        <end position="1438"/>
    </location>
</feature>
<name>A0A9B0U490_CHRAS</name>
<feature type="compositionally biased region" description="Low complexity" evidence="16">
    <location>
        <begin position="3739"/>
        <end position="3750"/>
    </location>
</feature>
<feature type="region of interest" description="Disordered" evidence="16">
    <location>
        <begin position="2460"/>
        <end position="2536"/>
    </location>
</feature>
<dbReference type="PROSITE" id="PS50088">
    <property type="entry name" value="ANK_REPEAT"/>
    <property type="match status" value="20"/>
</dbReference>
<dbReference type="SUPFAM" id="SSF48403">
    <property type="entry name" value="Ankyrin repeat"/>
    <property type="match status" value="3"/>
</dbReference>
<dbReference type="FunFam" id="1.25.40.20:FF:000002">
    <property type="entry name" value="Ankyrin-2 isoform 2"/>
    <property type="match status" value="1"/>
</dbReference>
<feature type="domain" description="ZU5" evidence="18">
    <location>
        <begin position="923"/>
        <end position="1111"/>
    </location>
</feature>
<dbReference type="GO" id="GO:0005856">
    <property type="term" value="C:cytoskeleton"/>
    <property type="evidence" value="ECO:0007669"/>
    <property type="project" value="UniProtKB-SubCell"/>
</dbReference>
<dbReference type="GO" id="GO:0072659">
    <property type="term" value="P:protein localization to plasma membrane"/>
    <property type="evidence" value="ECO:0007669"/>
    <property type="project" value="UniProtKB-ARBA"/>
</dbReference>
<dbReference type="Pfam" id="PF17809">
    <property type="entry name" value="UPA_2"/>
    <property type="match status" value="1"/>
</dbReference>
<keyword evidence="5" id="KW-0597">Phosphoprotein</keyword>
<feature type="repeat" description="ANK" evidence="15">
    <location>
        <begin position="96"/>
        <end position="128"/>
    </location>
</feature>
<feature type="compositionally biased region" description="Polar residues" evidence="16">
    <location>
        <begin position="3303"/>
        <end position="3329"/>
    </location>
</feature>
<evidence type="ECO:0000256" key="7">
    <source>
        <dbReference type="ARBA" id="ARBA00023018"/>
    </source>
</evidence>
<feature type="repeat" description="ANK" evidence="15">
    <location>
        <begin position="562"/>
        <end position="594"/>
    </location>
</feature>
<feature type="repeat" description="ANK" evidence="15">
    <location>
        <begin position="364"/>
        <end position="396"/>
    </location>
</feature>
<evidence type="ECO:0000259" key="17">
    <source>
        <dbReference type="PROSITE" id="PS50017"/>
    </source>
</evidence>
<proteinExistence type="predicted"/>
<evidence type="ECO:0000256" key="10">
    <source>
        <dbReference type="ARBA" id="ARBA00023212"/>
    </source>
</evidence>
<feature type="repeat" description="ANK" evidence="15">
    <location>
        <begin position="430"/>
        <end position="462"/>
    </location>
</feature>
<dbReference type="FunFam" id="2.60.40.2660:FF:000001">
    <property type="entry name" value="Ankyrin-3 isoform 2"/>
    <property type="match status" value="1"/>
</dbReference>
<gene>
    <name evidence="20" type="primary">ANK2</name>
</gene>
<feature type="compositionally biased region" description="Acidic residues" evidence="16">
    <location>
        <begin position="1416"/>
        <end position="1426"/>
    </location>
</feature>
<dbReference type="Gene3D" id="2.60.220.30">
    <property type="match status" value="3"/>
</dbReference>
<evidence type="ECO:0000313" key="19">
    <source>
        <dbReference type="Proteomes" id="UP000504623"/>
    </source>
</evidence>
<feature type="compositionally biased region" description="Basic and acidic residues" evidence="16">
    <location>
        <begin position="2555"/>
        <end position="2570"/>
    </location>
</feature>
<feature type="compositionally biased region" description="Low complexity" evidence="16">
    <location>
        <begin position="2789"/>
        <end position="2800"/>
    </location>
</feature>
<feature type="repeat" description="ANK" evidence="15">
    <location>
        <begin position="628"/>
        <end position="660"/>
    </location>
</feature>
<dbReference type="GO" id="GO:0005764">
    <property type="term" value="C:lysosome"/>
    <property type="evidence" value="ECO:0007669"/>
    <property type="project" value="UniProtKB-SubCell"/>
</dbReference>
<feature type="compositionally biased region" description="Polar residues" evidence="16">
    <location>
        <begin position="2302"/>
        <end position="2335"/>
    </location>
</feature>
<dbReference type="InterPro" id="IPR000906">
    <property type="entry name" value="ZU5_dom"/>
</dbReference>
<dbReference type="FunFam" id="2.60.220.30:FF:000007">
    <property type="entry name" value="Ankyrin-2 isoform 2"/>
    <property type="match status" value="1"/>
</dbReference>
<feature type="repeat" description="ANK" evidence="15">
    <location>
        <begin position="595"/>
        <end position="627"/>
    </location>
</feature>
<feature type="region of interest" description="Disordered" evidence="16">
    <location>
        <begin position="2927"/>
        <end position="2952"/>
    </location>
</feature>
<dbReference type="SUPFAM" id="SSF47986">
    <property type="entry name" value="DEATH domain"/>
    <property type="match status" value="1"/>
</dbReference>
<feature type="repeat" description="ANK" evidence="15">
    <location>
        <begin position="232"/>
        <end position="264"/>
    </location>
</feature>
<feature type="compositionally biased region" description="Acidic residues" evidence="16">
    <location>
        <begin position="3215"/>
        <end position="3224"/>
    </location>
</feature>
<evidence type="ECO:0000256" key="14">
    <source>
        <dbReference type="ARBA" id="ARBA00034100"/>
    </source>
</evidence>
<evidence type="ECO:0000256" key="12">
    <source>
        <dbReference type="ARBA" id="ARBA00023257"/>
    </source>
</evidence>
<evidence type="ECO:0000256" key="9">
    <source>
        <dbReference type="ARBA" id="ARBA00023136"/>
    </source>
</evidence>
<dbReference type="GO" id="GO:0045211">
    <property type="term" value="C:postsynaptic membrane"/>
    <property type="evidence" value="ECO:0007669"/>
    <property type="project" value="UniProtKB-SubCell"/>
</dbReference>
<dbReference type="PROSITE" id="PS50297">
    <property type="entry name" value="ANK_REP_REGION"/>
    <property type="match status" value="20"/>
</dbReference>
<keyword evidence="11" id="KW-0458">Lysosome</keyword>
<feature type="compositionally biased region" description="Basic and acidic residues" evidence="16">
    <location>
        <begin position="1877"/>
        <end position="1893"/>
    </location>
</feature>
<dbReference type="GeneID" id="102833335"/>
<feature type="compositionally biased region" description="Polar residues" evidence="16">
    <location>
        <begin position="2877"/>
        <end position="2889"/>
    </location>
</feature>
<dbReference type="FunFam" id="1.25.40.20:FF:000001">
    <property type="entry name" value="Ankyrin-2 isoform 2"/>
    <property type="match status" value="1"/>
</dbReference>
<feature type="compositionally biased region" description="Basic and acidic residues" evidence="16">
    <location>
        <begin position="1959"/>
        <end position="1990"/>
    </location>
</feature>
<dbReference type="FunFam" id="2.60.220.30:FF:000005">
    <property type="entry name" value="Ankyrin-2 isoform 2"/>
    <property type="match status" value="1"/>
</dbReference>
<keyword evidence="10" id="KW-0206">Cytoskeleton</keyword>
<feature type="repeat" description="ANK" evidence="15">
    <location>
        <begin position="265"/>
        <end position="297"/>
    </location>
</feature>
<evidence type="ECO:0000313" key="20">
    <source>
        <dbReference type="RefSeq" id="XP_006872320.1"/>
    </source>
</evidence>
<feature type="region of interest" description="Disordered" evidence="16">
    <location>
        <begin position="2555"/>
        <end position="2746"/>
    </location>
</feature>
<feature type="compositionally biased region" description="Basic and acidic residues" evidence="16">
    <location>
        <begin position="2082"/>
        <end position="2097"/>
    </location>
</feature>
<feature type="repeat" description="ANK" evidence="15">
    <location>
        <begin position="331"/>
        <end position="363"/>
    </location>
</feature>
<feature type="compositionally biased region" description="Polar residues" evidence="16">
    <location>
        <begin position="3040"/>
        <end position="3049"/>
    </location>
</feature>
<dbReference type="InterPro" id="IPR011029">
    <property type="entry name" value="DEATH-like_dom_sf"/>
</dbReference>
<reference evidence="20" key="1">
    <citation type="submission" date="2025-08" db="UniProtKB">
        <authorList>
            <consortium name="RefSeq"/>
        </authorList>
    </citation>
    <scope>IDENTIFICATION</scope>
    <source>
        <tissue evidence="20">Spleen</tissue>
    </source>
</reference>
<feature type="domain" description="Death" evidence="17">
    <location>
        <begin position="3515"/>
        <end position="3599"/>
    </location>
</feature>
<feature type="compositionally biased region" description="Polar residues" evidence="16">
    <location>
        <begin position="3721"/>
        <end position="3738"/>
    </location>
</feature>
<evidence type="ECO:0000256" key="8">
    <source>
        <dbReference type="ARBA" id="ARBA00023043"/>
    </source>
</evidence>
<feature type="compositionally biased region" description="Basic and acidic residues" evidence="16">
    <location>
        <begin position="1721"/>
        <end position="1738"/>
    </location>
</feature>
<keyword evidence="9" id="KW-0472">Membrane</keyword>
<dbReference type="Pfam" id="PF00791">
    <property type="entry name" value="ZU5"/>
    <property type="match status" value="3"/>
</dbReference>
<keyword evidence="19" id="KW-1185">Reference proteome</keyword>
<dbReference type="SMART" id="SM00218">
    <property type="entry name" value="ZU5"/>
    <property type="match status" value="1"/>
</dbReference>
<dbReference type="InterPro" id="IPR036770">
    <property type="entry name" value="Ankyrin_rpt-contain_sf"/>
</dbReference>
<feature type="repeat" description="ANK" evidence="15">
    <location>
        <begin position="63"/>
        <end position="95"/>
    </location>
</feature>
<feature type="compositionally biased region" description="Polar residues" evidence="16">
    <location>
        <begin position="3392"/>
        <end position="3406"/>
    </location>
</feature>
<dbReference type="Pfam" id="PF13637">
    <property type="entry name" value="Ank_4"/>
    <property type="match status" value="2"/>
</dbReference>
<feature type="region of interest" description="Disordered" evidence="16">
    <location>
        <begin position="1"/>
        <end position="34"/>
    </location>
</feature>
<evidence type="ECO:0000256" key="13">
    <source>
        <dbReference type="ARBA" id="ARBA00024012"/>
    </source>
</evidence>
<feature type="compositionally biased region" description="Low complexity" evidence="16">
    <location>
        <begin position="3028"/>
        <end position="3037"/>
    </location>
</feature>
<feature type="domain" description="ZU5" evidence="18">
    <location>
        <begin position="1113"/>
        <end position="1259"/>
    </location>
</feature>
<feature type="compositionally biased region" description="Low complexity" evidence="16">
    <location>
        <begin position="2646"/>
        <end position="2655"/>
    </location>
</feature>
<dbReference type="Gene3D" id="2.60.40.2660">
    <property type="match status" value="1"/>
</dbReference>
<keyword evidence="3" id="KW-1003">Cell membrane</keyword>
<evidence type="ECO:0000256" key="11">
    <source>
        <dbReference type="ARBA" id="ARBA00023228"/>
    </source>
</evidence>
<feature type="region of interest" description="Disordered" evidence="16">
    <location>
        <begin position="3721"/>
        <end position="3826"/>
    </location>
</feature>
<dbReference type="FunFam" id="1.25.40.20:FF:000003">
    <property type="entry name" value="Ankyrin, isoform B"/>
    <property type="match status" value="1"/>
</dbReference>
<keyword evidence="12" id="KW-0628">Postsynaptic cell membrane</keyword>
<dbReference type="FunFam" id="2.60.220.30:FF:000001">
    <property type="entry name" value="Ankyrin-3 isoform 2"/>
    <property type="match status" value="1"/>
</dbReference>
<feature type="region of interest" description="Disordered" evidence="16">
    <location>
        <begin position="2877"/>
        <end position="2903"/>
    </location>
</feature>
<feature type="compositionally biased region" description="Basic and acidic residues" evidence="16">
    <location>
        <begin position="2206"/>
        <end position="2235"/>
    </location>
</feature>
<feature type="compositionally biased region" description="Basic and acidic residues" evidence="16">
    <location>
        <begin position="1666"/>
        <end position="1688"/>
    </location>
</feature>
<protein>
    <submittedName>
        <fullName evidence="20">Ankyrin-2-like</fullName>
    </submittedName>
</protein>
<dbReference type="Pfam" id="PF12796">
    <property type="entry name" value="Ank_2"/>
    <property type="match status" value="6"/>
</dbReference>
<feature type="repeat" description="ANK" evidence="15">
    <location>
        <begin position="129"/>
        <end position="161"/>
    </location>
</feature>
<dbReference type="Gene3D" id="1.10.533.10">
    <property type="entry name" value="Death Domain, Fas"/>
    <property type="match status" value="1"/>
</dbReference>
<keyword evidence="4" id="KW-0963">Cytoplasm</keyword>
<dbReference type="InterPro" id="IPR000488">
    <property type="entry name" value="Death_dom"/>
</dbReference>
<keyword evidence="8 15" id="KW-0040">ANK repeat</keyword>
<dbReference type="FunFam" id="1.10.533.10:FF:000002">
    <property type="entry name" value="Ankyrin-3 isoform 2"/>
    <property type="match status" value="1"/>
</dbReference>
<feature type="region of interest" description="Disordered" evidence="16">
    <location>
        <begin position="3086"/>
        <end position="3406"/>
    </location>
</feature>
<feature type="compositionally biased region" description="Polar residues" evidence="16">
    <location>
        <begin position="2731"/>
        <end position="2746"/>
    </location>
</feature>
<dbReference type="Proteomes" id="UP000504623">
    <property type="component" value="Unplaced"/>
</dbReference>
<feature type="compositionally biased region" description="Acidic residues" evidence="16">
    <location>
        <begin position="3125"/>
        <end position="3136"/>
    </location>
</feature>
<feature type="compositionally biased region" description="Polar residues" evidence="16">
    <location>
        <begin position="2194"/>
        <end position="2205"/>
    </location>
</feature>
<dbReference type="PRINTS" id="PR01415">
    <property type="entry name" value="ANKYRIN"/>
</dbReference>
<dbReference type="SMART" id="SM00248">
    <property type="entry name" value="ANK"/>
    <property type="match status" value="23"/>
</dbReference>
<feature type="repeat" description="ANK" evidence="15">
    <location>
        <begin position="298"/>
        <end position="330"/>
    </location>
</feature>
<dbReference type="PROSITE" id="PS50017">
    <property type="entry name" value="DEATH_DOMAIN"/>
    <property type="match status" value="1"/>
</dbReference>
<keyword evidence="7" id="KW-0770">Synapse</keyword>
<keyword evidence="6" id="KW-0677">Repeat</keyword>
<feature type="compositionally biased region" description="Basic and acidic residues" evidence="16">
    <location>
        <begin position="1"/>
        <end position="14"/>
    </location>
</feature>
<feature type="compositionally biased region" description="Basic and acidic residues" evidence="16">
    <location>
        <begin position="1936"/>
        <end position="1950"/>
    </location>
</feature>
<dbReference type="PROSITE" id="PS51145">
    <property type="entry name" value="ZU5"/>
    <property type="match status" value="2"/>
</dbReference>
<dbReference type="SMART" id="SM00005">
    <property type="entry name" value="DEATH"/>
    <property type="match status" value="1"/>
</dbReference>
<feature type="compositionally biased region" description="Polar residues" evidence="16">
    <location>
        <begin position="3800"/>
        <end position="3815"/>
    </location>
</feature>
<dbReference type="GO" id="GO:0030315">
    <property type="term" value="C:T-tubule"/>
    <property type="evidence" value="ECO:0007669"/>
    <property type="project" value="UniProtKB-SubCell"/>
</dbReference>
<feature type="region of interest" description="Disordered" evidence="16">
    <location>
        <begin position="1603"/>
        <end position="2097"/>
    </location>
</feature>